<evidence type="ECO:0000313" key="5">
    <source>
        <dbReference type="Proteomes" id="UP000780801"/>
    </source>
</evidence>
<evidence type="ECO:0000313" key="4">
    <source>
        <dbReference type="EMBL" id="KAF9577080.1"/>
    </source>
</evidence>
<feature type="region of interest" description="Disordered" evidence="1">
    <location>
        <begin position="1"/>
        <end position="23"/>
    </location>
</feature>
<gene>
    <name evidence="4" type="ORF">BGW38_007938</name>
</gene>
<keyword evidence="5" id="KW-1185">Reference proteome</keyword>
<dbReference type="PANTHER" id="PTHR31084">
    <property type="entry name" value="ALPHA-L-FUCOSIDASE 2"/>
    <property type="match status" value="1"/>
</dbReference>
<feature type="compositionally biased region" description="Basic and acidic residues" evidence="1">
    <location>
        <begin position="52"/>
        <end position="64"/>
    </location>
</feature>
<feature type="region of interest" description="Disordered" evidence="1">
    <location>
        <begin position="41"/>
        <end position="103"/>
    </location>
</feature>
<evidence type="ECO:0000259" key="3">
    <source>
        <dbReference type="Pfam" id="PF22124"/>
    </source>
</evidence>
<protein>
    <submittedName>
        <fullName evidence="4">Uncharacterized protein</fullName>
    </submittedName>
</protein>
<name>A0A9P6FK30_9FUNG</name>
<dbReference type="PANTHER" id="PTHR31084:SF0">
    <property type="entry name" value="ALPHA-L-FUCOSIDASE 2"/>
    <property type="match status" value="1"/>
</dbReference>
<dbReference type="Pfam" id="PF22124">
    <property type="entry name" value="Glyco_hydro_95_cat"/>
    <property type="match status" value="1"/>
</dbReference>
<dbReference type="Pfam" id="PF14498">
    <property type="entry name" value="Glyco_hyd_65N_2"/>
    <property type="match status" value="1"/>
</dbReference>
<comment type="caution">
    <text evidence="4">The sequence shown here is derived from an EMBL/GenBank/DDBJ whole genome shotgun (WGS) entry which is preliminary data.</text>
</comment>
<dbReference type="EMBL" id="JAABOA010005329">
    <property type="protein sequence ID" value="KAF9577080.1"/>
    <property type="molecule type" value="Genomic_DNA"/>
</dbReference>
<dbReference type="OrthoDB" id="2848340at2759"/>
<evidence type="ECO:0000259" key="2">
    <source>
        <dbReference type="Pfam" id="PF14498"/>
    </source>
</evidence>
<organism evidence="4 5">
    <name type="scientific">Lunasporangiospora selenospora</name>
    <dbReference type="NCBI Taxonomy" id="979761"/>
    <lineage>
        <taxon>Eukaryota</taxon>
        <taxon>Fungi</taxon>
        <taxon>Fungi incertae sedis</taxon>
        <taxon>Mucoromycota</taxon>
        <taxon>Mortierellomycotina</taxon>
        <taxon>Mortierellomycetes</taxon>
        <taxon>Mortierellales</taxon>
        <taxon>Mortierellaceae</taxon>
        <taxon>Lunasporangiospora</taxon>
    </lineage>
</organism>
<dbReference type="Proteomes" id="UP000780801">
    <property type="component" value="Unassembled WGS sequence"/>
</dbReference>
<dbReference type="InterPro" id="IPR027414">
    <property type="entry name" value="GH95_N_dom"/>
</dbReference>
<dbReference type="AlphaFoldDB" id="A0A9P6FK30"/>
<feature type="domain" description="Glycosyl hydrolase family 95 N-terminal" evidence="2">
    <location>
        <begin position="154"/>
        <end position="414"/>
    </location>
</feature>
<dbReference type="GO" id="GO:0004560">
    <property type="term" value="F:alpha-L-fucosidase activity"/>
    <property type="evidence" value="ECO:0007669"/>
    <property type="project" value="TreeGrafter"/>
</dbReference>
<feature type="domain" description="Glycosyl hydrolase family 95 catalytic" evidence="3">
    <location>
        <begin position="444"/>
        <end position="531"/>
    </location>
</feature>
<evidence type="ECO:0000256" key="1">
    <source>
        <dbReference type="SAM" id="MobiDB-lite"/>
    </source>
</evidence>
<dbReference type="Gene3D" id="2.70.98.50">
    <property type="entry name" value="putative glycoside hydrolase family protein from bacillus halodurans"/>
    <property type="match status" value="1"/>
</dbReference>
<reference evidence="4" key="1">
    <citation type="journal article" date="2020" name="Fungal Divers.">
        <title>Resolving the Mortierellaceae phylogeny through synthesis of multi-gene phylogenetics and phylogenomics.</title>
        <authorList>
            <person name="Vandepol N."/>
            <person name="Liber J."/>
            <person name="Desiro A."/>
            <person name="Na H."/>
            <person name="Kennedy M."/>
            <person name="Barry K."/>
            <person name="Grigoriev I.V."/>
            <person name="Miller A.N."/>
            <person name="O'Donnell K."/>
            <person name="Stajich J.E."/>
            <person name="Bonito G."/>
        </authorList>
    </citation>
    <scope>NUCLEOTIDE SEQUENCE</scope>
    <source>
        <strain evidence="4">KOD1015</strain>
    </source>
</reference>
<accession>A0A9P6FK30</accession>
<feature type="compositionally biased region" description="Polar residues" evidence="1">
    <location>
        <begin position="41"/>
        <end position="51"/>
    </location>
</feature>
<feature type="non-terminal residue" evidence="4">
    <location>
        <position position="542"/>
    </location>
</feature>
<dbReference type="InterPro" id="IPR054363">
    <property type="entry name" value="GH95_cat"/>
</dbReference>
<proteinExistence type="predicted"/>
<feature type="compositionally biased region" description="Basic and acidic residues" evidence="1">
    <location>
        <begin position="9"/>
        <end position="18"/>
    </location>
</feature>
<sequence length="542" mass="60960">MDPVQLGPLREKQGPPEKRSKRIRQRLWFSLTTVEKLFPSLSTWKQPSHQSQEQDRVMDREQTRSQKPFSASRFIVQDPSQSVLDSTDFVDDPSDQEKEKEKERELLEKECLQHLLRPPYGPNVLGVPIYENDSMTLQSFRDEPEPDAKTPLRLWYKKAATSDALPEEGLVVGNGQTQVLVGGGINVERLLLHNPSCWSGGPHDFQVTNADGDGDDKDRGYRGGNIAEDEAPQRQQTLKEYREKMVEKHGAVVAKDPIVKRLMGKEDGFGAAAPFGELVVEELHPFSRVSDYRRQLDLATGVVNVTWTADGVSYSREHYCSAPDSVCVMRIRGSKPKSVNIKISLWTPHEAEYTNVHNKLGIHGHLRSNNLTIDAQAAVKADGASGVSMSNSQQVILMAFDTATVYYSTATGWNAAGYPGFEDKDPHDLLSTTVTKASEAFLPDLLQKYTDDYSKLYNSFELRFDRAEGTEEEKENVLRWTTDELLQSIKDGHASEAEKAYFDMLMVQYSRYLLIAMSRPGSLPISGSRFWTPEEAALVDRP</sequence>